<gene>
    <name evidence="3" type="ORF">F7725_009363</name>
</gene>
<feature type="region of interest" description="Disordered" evidence="2">
    <location>
        <begin position="436"/>
        <end position="490"/>
    </location>
</feature>
<dbReference type="EMBL" id="JAAKFY010000005">
    <property type="protein sequence ID" value="KAF3857504.1"/>
    <property type="molecule type" value="Genomic_DNA"/>
</dbReference>
<feature type="compositionally biased region" description="Pro residues" evidence="2">
    <location>
        <begin position="903"/>
        <end position="915"/>
    </location>
</feature>
<sequence>MEMEMEKTEKKEKRRMPLLVPAGVEGTVQGVEVTVVCLCFCNPGGRGGEVGRKPGRGTAYKHGNIWPSSLRISFPQCSCGALTCDMKELDLMPGMDPDVPQVKTLPAAQIVFKECVFCEWLPPLQHFQEDLRQHVFSCPQRKFHIIRAVEWRGSNRLRGFAGCGSLQGRGTMNRHLERREQLKRLSVDSNLPEYMDANKCIDELLKQLEDERRNVRREKLAVARLQREVARSKSEGTMREKLIHELEEERRLRLESEKRLREVTEESELGQAQMDKLSEEVRKQYEGLGENGSPPSNPTELQPNNPDVGQSEEDEAKPLLERLKALEDLREECLKLRTRVFDLEQQNRALGKLHSRIMDLSAADLLLEPERSKAFLLSRNTESPSSELQLNGKSGLPLAKCLSQLSLTAPPVYPRSSCSSSELSLSSACSEFSSGSYTWNDGRSSPSNICTPPEEPTRRKESNILQGLKKLQRRKHRSSSASARVSKSGDKDCMNSNEGIYSLGVLVCVAGRGFRTVEVEVEVGGGVGSSGLLATKHLSGCDSKERPEKLMSFINSFLPEGRPSAFKKPSLLHFKPPNPQGPIPLSDVDDPEELSSESSDIRMSFSQTPERAERDSKRESRDAAKMIAQQCLRREQGRTQSADGRPRPFSLLKEPKGSMCSQSEESLLSIFDAEGEPIELSSQSLTACSGPRNGIQSSKIVPDYAEVVPRERPTRQKSANARNYSVLESPEKPSEYQIRSQNTSNSREGSAERESMHMTPQRKLIKPPSSRPNKGPSVPPMNDSAASRSSGSKIPGRNKPLTSPLRLFKGSSTDTSNSGPSGQEKSPSSPAVKLSRFIKTQGTCSQSPKAVNSKLQGRAELSKGPSSSSSPHLSRRHLDYVDNGEQPTRDKHCETSKNKLRSPSPPPPRAAPPPYWSDQITKGRLKHKRHGWLKQPL</sequence>
<feature type="compositionally biased region" description="Basic and acidic residues" evidence="2">
    <location>
        <begin position="887"/>
        <end position="897"/>
    </location>
</feature>
<feature type="compositionally biased region" description="Polar residues" evidence="2">
    <location>
        <begin position="737"/>
        <end position="748"/>
    </location>
</feature>
<dbReference type="InterPro" id="IPR026163">
    <property type="entry name" value="Nckap5l"/>
</dbReference>
<reference evidence="3 4" key="1">
    <citation type="submission" date="2020-03" db="EMBL/GenBank/DDBJ databases">
        <title>Dissostichus mawsoni Genome sequencing and assembly.</title>
        <authorList>
            <person name="Park H."/>
        </authorList>
    </citation>
    <scope>NUCLEOTIDE SEQUENCE [LARGE SCALE GENOMIC DNA]</scope>
    <source>
        <strain evidence="3">DM0001</strain>
        <tissue evidence="3">Muscle</tissue>
    </source>
</reference>
<feature type="compositionally biased region" description="Polar residues" evidence="2">
    <location>
        <begin position="810"/>
        <end position="829"/>
    </location>
</feature>
<dbReference type="Proteomes" id="UP000518266">
    <property type="component" value="Unassembled WGS sequence"/>
</dbReference>
<dbReference type="GO" id="GO:0001578">
    <property type="term" value="P:microtubule bundle formation"/>
    <property type="evidence" value="ECO:0007669"/>
    <property type="project" value="TreeGrafter"/>
</dbReference>
<feature type="compositionally biased region" description="Polar residues" evidence="2">
    <location>
        <begin position="298"/>
        <end position="308"/>
    </location>
</feature>
<dbReference type="GO" id="GO:0007019">
    <property type="term" value="P:microtubule depolymerization"/>
    <property type="evidence" value="ECO:0007669"/>
    <property type="project" value="TreeGrafter"/>
</dbReference>
<keyword evidence="1" id="KW-0175">Coiled coil</keyword>
<dbReference type="OrthoDB" id="8930856at2759"/>
<feature type="compositionally biased region" description="Polar residues" evidence="2">
    <location>
        <begin position="437"/>
        <end position="450"/>
    </location>
</feature>
<feature type="region of interest" description="Disordered" evidence="2">
    <location>
        <begin position="286"/>
        <end position="314"/>
    </location>
</feature>
<feature type="compositionally biased region" description="Basic and acidic residues" evidence="2">
    <location>
        <begin position="610"/>
        <end position="624"/>
    </location>
</feature>
<evidence type="ECO:0000256" key="1">
    <source>
        <dbReference type="SAM" id="Coils"/>
    </source>
</evidence>
<proteinExistence type="predicted"/>
<keyword evidence="4" id="KW-1185">Reference proteome</keyword>
<accession>A0A7J5Z6T6</accession>
<evidence type="ECO:0000313" key="3">
    <source>
        <dbReference type="EMBL" id="KAF3857504.1"/>
    </source>
</evidence>
<dbReference type="PANTHER" id="PTHR21740">
    <property type="entry name" value="NCK-ASSOCIATED PROTEIN 5"/>
    <property type="match status" value="1"/>
</dbReference>
<feature type="region of interest" description="Disordered" evidence="2">
    <location>
        <begin position="568"/>
        <end position="664"/>
    </location>
</feature>
<dbReference type="PANTHER" id="PTHR21740:SF0">
    <property type="entry name" value="NCK-ASSOCIATED PROTEIN 5"/>
    <property type="match status" value="1"/>
</dbReference>
<dbReference type="GO" id="GO:0035371">
    <property type="term" value="C:microtubule plus-end"/>
    <property type="evidence" value="ECO:0007669"/>
    <property type="project" value="TreeGrafter"/>
</dbReference>
<dbReference type="AlphaFoldDB" id="A0A7J5Z6T6"/>
<feature type="compositionally biased region" description="Polar residues" evidence="2">
    <location>
        <begin position="838"/>
        <end position="855"/>
    </location>
</feature>
<comment type="caution">
    <text evidence="3">The sequence shown here is derived from an EMBL/GenBank/DDBJ whole genome shotgun (WGS) entry which is preliminary data.</text>
</comment>
<feature type="coiled-coil region" evidence="1">
    <location>
        <begin position="194"/>
        <end position="280"/>
    </location>
</feature>
<evidence type="ECO:0000313" key="4">
    <source>
        <dbReference type="Proteomes" id="UP000518266"/>
    </source>
</evidence>
<feature type="region of interest" description="Disordered" evidence="2">
    <location>
        <begin position="682"/>
        <end position="937"/>
    </location>
</feature>
<protein>
    <submittedName>
        <fullName evidence="3">Uncharacterized protein</fullName>
    </submittedName>
</protein>
<name>A0A7J5Z6T6_DISMA</name>
<organism evidence="3 4">
    <name type="scientific">Dissostichus mawsoni</name>
    <name type="common">Antarctic cod</name>
    <dbReference type="NCBI Taxonomy" id="36200"/>
    <lineage>
        <taxon>Eukaryota</taxon>
        <taxon>Metazoa</taxon>
        <taxon>Chordata</taxon>
        <taxon>Craniata</taxon>
        <taxon>Vertebrata</taxon>
        <taxon>Euteleostomi</taxon>
        <taxon>Actinopterygii</taxon>
        <taxon>Neopterygii</taxon>
        <taxon>Teleostei</taxon>
        <taxon>Neoteleostei</taxon>
        <taxon>Acanthomorphata</taxon>
        <taxon>Eupercaria</taxon>
        <taxon>Perciformes</taxon>
        <taxon>Notothenioidei</taxon>
        <taxon>Nototheniidae</taxon>
        <taxon>Dissostichus</taxon>
    </lineage>
</organism>
<feature type="compositionally biased region" description="Basic residues" evidence="2">
    <location>
        <begin position="923"/>
        <end position="937"/>
    </location>
</feature>
<evidence type="ECO:0000256" key="2">
    <source>
        <dbReference type="SAM" id="MobiDB-lite"/>
    </source>
</evidence>